<dbReference type="InterPro" id="IPR021327">
    <property type="entry name" value="DUF2934"/>
</dbReference>
<dbReference type="AlphaFoldDB" id="A0A3A9JT81"/>
<accession>A0A3A9JT81</accession>
<organism evidence="1 4">
    <name type="scientific">Teichococcus wenyumeiae</name>
    <dbReference type="NCBI Taxonomy" id="2478470"/>
    <lineage>
        <taxon>Bacteria</taxon>
        <taxon>Pseudomonadati</taxon>
        <taxon>Pseudomonadota</taxon>
        <taxon>Alphaproteobacteria</taxon>
        <taxon>Acetobacterales</taxon>
        <taxon>Roseomonadaceae</taxon>
        <taxon>Roseomonas</taxon>
    </lineage>
</organism>
<evidence type="ECO:0000313" key="3">
    <source>
        <dbReference type="Proteomes" id="UP000274097"/>
    </source>
</evidence>
<evidence type="ECO:0000313" key="1">
    <source>
        <dbReference type="EMBL" id="RKK02189.1"/>
    </source>
</evidence>
<dbReference type="EMBL" id="RAQU01000176">
    <property type="protein sequence ID" value="RKK02189.1"/>
    <property type="molecule type" value="Genomic_DNA"/>
</dbReference>
<dbReference type="Pfam" id="PF11154">
    <property type="entry name" value="DUF2934"/>
    <property type="match status" value="1"/>
</dbReference>
<dbReference type="Proteomes" id="UP000274097">
    <property type="component" value="Unassembled WGS sequence"/>
</dbReference>
<dbReference type="EMBL" id="RFLX01000061">
    <property type="protein sequence ID" value="RMI15360.1"/>
    <property type="molecule type" value="Genomic_DNA"/>
</dbReference>
<evidence type="ECO:0000313" key="2">
    <source>
        <dbReference type="EMBL" id="RMI15360.1"/>
    </source>
</evidence>
<sequence length="64" mass="7208">MSDTEQDNAAPAFEEVIRTRAYLMWEADGKPESGADQYWHQARERIEAETHSAYPPASSGAHRS</sequence>
<dbReference type="Proteomes" id="UP000278036">
    <property type="component" value="Unassembled WGS sequence"/>
</dbReference>
<dbReference type="InParanoid" id="A0A3A9JT81"/>
<comment type="caution">
    <text evidence="1">The sequence shown here is derived from an EMBL/GenBank/DDBJ whole genome shotgun (WGS) entry which is preliminary data.</text>
</comment>
<dbReference type="OrthoDB" id="9811127at2"/>
<proteinExistence type="predicted"/>
<gene>
    <name evidence="1" type="ORF">D6Z83_21105</name>
    <name evidence="2" type="ORF">EBE87_26170</name>
</gene>
<evidence type="ECO:0000313" key="4">
    <source>
        <dbReference type="Proteomes" id="UP000278036"/>
    </source>
</evidence>
<dbReference type="RefSeq" id="WP_120640193.1">
    <property type="nucleotide sequence ID" value="NZ_RAQU01000176.1"/>
</dbReference>
<reference evidence="1 4" key="1">
    <citation type="submission" date="2018-09" db="EMBL/GenBank/DDBJ databases">
        <title>Roseomonas sp. nov., isolated from feces of Tibetan antelopes in the Qinghai-Tibet plateau, China.</title>
        <authorList>
            <person name="Tian Z."/>
        </authorList>
    </citation>
    <scope>NUCLEOTIDE SEQUENCE [LARGE SCALE GENOMIC DNA]</scope>
    <source>
        <strain evidence="2 3">Z23</strain>
        <strain evidence="1 4">Z24</strain>
    </source>
</reference>
<name>A0A3A9JT81_9PROT</name>
<protein>
    <submittedName>
        <fullName evidence="1">DUF2934 domain-containing protein</fullName>
    </submittedName>
</protein>
<keyword evidence="3" id="KW-1185">Reference proteome</keyword>